<reference evidence="3" key="1">
    <citation type="journal article" date="2019" name="Int. J. Syst. Evol. Microbiol.">
        <title>The Global Catalogue of Microorganisms (GCM) 10K type strain sequencing project: providing services to taxonomists for standard genome sequencing and annotation.</title>
        <authorList>
            <consortium name="The Broad Institute Genomics Platform"/>
            <consortium name="The Broad Institute Genome Sequencing Center for Infectious Disease"/>
            <person name="Wu L."/>
            <person name="Ma J."/>
        </authorList>
    </citation>
    <scope>NUCLEOTIDE SEQUENCE [LARGE SCALE GENOMIC DNA]</scope>
    <source>
        <strain evidence="3">CCUG 49339</strain>
    </source>
</reference>
<evidence type="ECO:0000313" key="3">
    <source>
        <dbReference type="Proteomes" id="UP001597214"/>
    </source>
</evidence>
<gene>
    <name evidence="2" type="ORF">ACFSCX_02135</name>
</gene>
<dbReference type="EMBL" id="JBHUEM010000003">
    <property type="protein sequence ID" value="MFD1735354.1"/>
    <property type="molecule type" value="Genomic_DNA"/>
</dbReference>
<dbReference type="Pfam" id="PF07098">
    <property type="entry name" value="DUF1360"/>
    <property type="match status" value="1"/>
</dbReference>
<name>A0ABW4LKX4_9BACI</name>
<organism evidence="2 3">
    <name type="scientific">Bacillus salitolerans</name>
    <dbReference type="NCBI Taxonomy" id="1437434"/>
    <lineage>
        <taxon>Bacteria</taxon>
        <taxon>Bacillati</taxon>
        <taxon>Bacillota</taxon>
        <taxon>Bacilli</taxon>
        <taxon>Bacillales</taxon>
        <taxon>Bacillaceae</taxon>
        <taxon>Bacillus</taxon>
    </lineage>
</organism>
<proteinExistence type="predicted"/>
<keyword evidence="1" id="KW-0472">Membrane</keyword>
<protein>
    <submittedName>
        <fullName evidence="2">DUF1360 domain-containing protein</fullName>
    </submittedName>
</protein>
<evidence type="ECO:0000313" key="2">
    <source>
        <dbReference type="EMBL" id="MFD1735354.1"/>
    </source>
</evidence>
<keyword evidence="3" id="KW-1185">Reference proteome</keyword>
<dbReference type="RefSeq" id="WP_377927054.1">
    <property type="nucleotide sequence ID" value="NZ_JBHUEM010000003.1"/>
</dbReference>
<keyword evidence="1" id="KW-0812">Transmembrane</keyword>
<keyword evidence="1" id="KW-1133">Transmembrane helix</keyword>
<comment type="caution">
    <text evidence="2">The sequence shown here is derived from an EMBL/GenBank/DDBJ whole genome shotgun (WGS) entry which is preliminary data.</text>
</comment>
<dbReference type="Proteomes" id="UP001597214">
    <property type="component" value="Unassembled WGS sequence"/>
</dbReference>
<dbReference type="InterPro" id="IPR010773">
    <property type="entry name" value="Mycophage_PG1_Gp7"/>
</dbReference>
<evidence type="ECO:0000256" key="1">
    <source>
        <dbReference type="SAM" id="Phobius"/>
    </source>
</evidence>
<feature type="transmembrane region" description="Helical" evidence="1">
    <location>
        <begin position="53"/>
        <end position="79"/>
    </location>
</feature>
<accession>A0ABW4LKX4</accession>
<feature type="transmembrane region" description="Helical" evidence="1">
    <location>
        <begin position="85"/>
        <end position="103"/>
    </location>
</feature>
<sequence>MLSLGSFRLTRLVVFDEITSFIRSPFHEEIEEMDEDGTTSTYIKIKGSGIRGWFGELLSCHWCTGVWSALLLYTLWMYWPLVGQPLVLVLAIAGCAAIIETIISKLTT</sequence>